<reference evidence="3" key="1">
    <citation type="submission" date="2023-08" db="EMBL/GenBank/DDBJ databases">
        <authorList>
            <person name="Chen Y."/>
            <person name="Shah S."/>
            <person name="Dougan E. K."/>
            <person name="Thang M."/>
            <person name="Chan C."/>
        </authorList>
    </citation>
    <scope>NUCLEOTIDE SEQUENCE</scope>
</reference>
<dbReference type="SUPFAM" id="SSF56719">
    <property type="entry name" value="Type II DNA topoisomerase"/>
    <property type="match status" value="1"/>
</dbReference>
<keyword evidence="4" id="KW-1185">Reference proteome</keyword>
<dbReference type="GO" id="GO:0005524">
    <property type="term" value="F:ATP binding"/>
    <property type="evidence" value="ECO:0007669"/>
    <property type="project" value="InterPro"/>
</dbReference>
<dbReference type="InterPro" id="IPR011600">
    <property type="entry name" value="Pept_C14_caspase"/>
</dbReference>
<gene>
    <name evidence="3" type="ORF">EVOR1521_LOCUS24036</name>
</gene>
<comment type="caution">
    <text evidence="3">The sequence shown here is derived from an EMBL/GenBank/DDBJ whole genome shotgun (WGS) entry which is preliminary data.</text>
</comment>
<dbReference type="GO" id="GO:0006508">
    <property type="term" value="P:proteolysis"/>
    <property type="evidence" value="ECO:0007669"/>
    <property type="project" value="InterPro"/>
</dbReference>
<protein>
    <recommendedName>
        <fullName evidence="2">Peptidase C14 caspase domain-containing protein</fullName>
    </recommendedName>
</protein>
<dbReference type="Gene3D" id="3.40.50.12660">
    <property type="match status" value="2"/>
</dbReference>
<feature type="domain" description="Peptidase C14 caspase" evidence="2">
    <location>
        <begin position="1"/>
        <end position="377"/>
    </location>
</feature>
<dbReference type="InterPro" id="IPR050452">
    <property type="entry name" value="Metacaspase"/>
</dbReference>
<dbReference type="GO" id="GO:0005737">
    <property type="term" value="C:cytoplasm"/>
    <property type="evidence" value="ECO:0007669"/>
    <property type="project" value="TreeGrafter"/>
</dbReference>
<evidence type="ECO:0000259" key="2">
    <source>
        <dbReference type="Pfam" id="PF00656"/>
    </source>
</evidence>
<dbReference type="GO" id="GO:0003918">
    <property type="term" value="F:DNA topoisomerase type II (double strand cut, ATP-hydrolyzing) activity"/>
    <property type="evidence" value="ECO:0007669"/>
    <property type="project" value="InterPro"/>
</dbReference>
<organism evidence="3 4">
    <name type="scientific">Effrenium voratum</name>
    <dbReference type="NCBI Taxonomy" id="2562239"/>
    <lineage>
        <taxon>Eukaryota</taxon>
        <taxon>Sar</taxon>
        <taxon>Alveolata</taxon>
        <taxon>Dinophyceae</taxon>
        <taxon>Suessiales</taxon>
        <taxon>Symbiodiniaceae</taxon>
        <taxon>Effrenium</taxon>
    </lineage>
</organism>
<proteinExistence type="inferred from homology"/>
<sequence length="390" mass="44201">MQKVLVQQYGFKLEEILMINEDQDKSKWPYKKVILEAMQWLYQDAQPGDLLFFHYSGHGSQYQADKKSMPADCICPLDCIDEAWPKAVILDTEIHEYLYAPLPKNCQAVCLFDCCHSATVANLCETMVVQEGPLTEAKKQKLLAELTKQKDAIGTKVRFFTEVNTGKLDIKKKSKEELNQLLAKSGFPKSVGDYNDDGSGYTYLTGQAISTLCNESVQKAQAQLDEKSKAVAKIQNLKPGEGAKIYIGNLEEDEQEDYKKSHQSKMSKEVRVRYLPQPEMDIEEEERSVKPLGAGMRDVVRKEKFTDHELWVFSGCQDDQTSADAHVEGIYQGAFTWALIKALKKDSFTENYRDLLIQIKANLESGRYKQVPALSTTHPMYLDCAFLGKS</sequence>
<dbReference type="InterPro" id="IPR013760">
    <property type="entry name" value="Topo_IIA-like_dom_sf"/>
</dbReference>
<dbReference type="EMBL" id="CAUJNA010003383">
    <property type="protein sequence ID" value="CAJ1400743.1"/>
    <property type="molecule type" value="Genomic_DNA"/>
</dbReference>
<dbReference type="GO" id="GO:0004197">
    <property type="term" value="F:cysteine-type endopeptidase activity"/>
    <property type="evidence" value="ECO:0007669"/>
    <property type="project" value="InterPro"/>
</dbReference>
<dbReference type="Proteomes" id="UP001178507">
    <property type="component" value="Unassembled WGS sequence"/>
</dbReference>
<accession>A0AA36J6X1</accession>
<dbReference type="PANTHER" id="PTHR48104:SF30">
    <property type="entry name" value="METACASPASE-1"/>
    <property type="match status" value="1"/>
</dbReference>
<comment type="similarity">
    <text evidence="1">Belongs to the peptidase C14B family.</text>
</comment>
<evidence type="ECO:0000313" key="4">
    <source>
        <dbReference type="Proteomes" id="UP001178507"/>
    </source>
</evidence>
<name>A0AA36J6X1_9DINO</name>
<dbReference type="PANTHER" id="PTHR48104">
    <property type="entry name" value="METACASPASE-4"/>
    <property type="match status" value="1"/>
</dbReference>
<dbReference type="Pfam" id="PF00656">
    <property type="entry name" value="Peptidase_C14"/>
    <property type="match status" value="1"/>
</dbReference>
<evidence type="ECO:0000313" key="3">
    <source>
        <dbReference type="EMBL" id="CAJ1400743.1"/>
    </source>
</evidence>
<evidence type="ECO:0000256" key="1">
    <source>
        <dbReference type="ARBA" id="ARBA00009005"/>
    </source>
</evidence>
<dbReference type="AlphaFoldDB" id="A0AA36J6X1"/>